<comment type="caution">
    <text evidence="13">The sequence shown here is derived from an EMBL/GenBank/DDBJ whole genome shotgun (WGS) entry which is preliminary data.</text>
</comment>
<dbReference type="InterPro" id="IPR029262">
    <property type="entry name" value="RPOL_N"/>
</dbReference>
<sequence>MLCAGAPPQLSLLLREQEELSSFNQCGRGRVLKRCPLSLQQEFHPSCSLAEGSPLLQSNTILKRERVFWAPLCSYQQRRLFCTEAPLCTCQSHLLASDFRIKKQAILVLNGSSRVYKQLPLGVHSRGSHNCGCLASCSSSIFSTCNQKVSGGSLSARSDFRAQLHSAALALSFEDNQPQEAPFLHTPYSECNSSQPRITDVHGTLNTVLWGIPMIANQISSKPVEGQIAMENGTFPVQSLTELEFVRFSPFSSPSFLEVPAAPALYPPSEVSALEESMEGLNSQTLPSENTQATEKQTEEVIVAQEDPKKESRKLRSRQLKVESRAWQLATEDYRKQVTQMCKNQRAPSLPLMKSLLLSWFEPLTKAITAEQTRARRSYAPYLDLLSADKLAVITMHKTVAKLLTDEGHGGLRVIIPVMSIGEAVEDEVRLQHIMKKKPKDDEQLQKHKALQRQVQKFVKQGNRRVLRKKLRTIDCSEPWSSVVRAQVGSHLLDLLLQTAYIQDPGDNASGGSVEIRPAFRHSIKTVCGKERSKNTCSKCVGVIECDSFISKGLHNMARVVVIPYMPMLVKPLPWQGYRKGGHLVLPSCIMRTHGAKELAETLQRTSRDQLNSVFNALNILGATKWRINNKVLAIVEKIWEEGGRIADIVDRADVPEPQKPQTDDADALKKWRWDLLRVKRINRELHSQRCDMELKLSVAREMKNEECFYYPHNIDFRGRAYPLHPHLNHLGSDMCRGLLEFAEGRPLKRAGLRWLKIQLANLYGNGVDKLSFDDRVAFVEENLDNIMDSAKKPLEGCRWWVAAEDPFQCLATCMEISNALSSPDVESFISHLPVHQDGSCNGLQHYAALGRDILGAESVNLTAQQKPADVYTGIAVRVKGLLEKDFLAESLSEKARQLHSQVDRKLVKQTVMTSVYGVTYVGARAQIMNRLQERPSINDDKQAFNLSCYAAKTTLEALGEMFTAARIIMGWLGDCAKIVASQNQSVKWTTPLGLPVVQPYRKPQRILVRTSLQILALTDSNDTNIMVRRQKSAFPPNFVHSLDSTHMMMTAIACSKAGLTFAGVHDSYWTHAGDVDKMNVILREKFVELYNQPILENLLKSFKESFPDIDFPPVPARGQFDLKEVLQSPYFFN</sequence>
<dbReference type="InterPro" id="IPR046950">
    <property type="entry name" value="DNA-dir_Rpol_C_phage-type"/>
</dbReference>
<dbReference type="Gene3D" id="1.10.1320.10">
    <property type="entry name" value="DNA-directed RNA polymerase, N-terminal domain"/>
    <property type="match status" value="1"/>
</dbReference>
<dbReference type="InterPro" id="IPR037159">
    <property type="entry name" value="RNA_POL_N_sf"/>
</dbReference>
<evidence type="ECO:0000256" key="6">
    <source>
        <dbReference type="ARBA" id="ARBA00022946"/>
    </source>
</evidence>
<evidence type="ECO:0000256" key="10">
    <source>
        <dbReference type="RuleBase" id="RU003805"/>
    </source>
</evidence>
<dbReference type="Gene3D" id="1.10.150.20">
    <property type="entry name" value="5' to 3' exonuclease, C-terminal subdomain"/>
    <property type="match status" value="1"/>
</dbReference>
<protein>
    <recommendedName>
        <fullName evidence="10">DNA-directed RNA polymerase</fullName>
        <ecNumber evidence="10">2.7.7.6</ecNumber>
    </recommendedName>
</protein>
<evidence type="ECO:0000256" key="1">
    <source>
        <dbReference type="ARBA" id="ARBA00004173"/>
    </source>
</evidence>
<evidence type="ECO:0000256" key="8">
    <source>
        <dbReference type="ARBA" id="ARBA00023163"/>
    </source>
</evidence>
<feature type="domain" description="DNA-directed RNA polymerase N-terminal" evidence="12">
    <location>
        <begin position="317"/>
        <end position="623"/>
    </location>
</feature>
<evidence type="ECO:0000256" key="11">
    <source>
        <dbReference type="SAM" id="MobiDB-lite"/>
    </source>
</evidence>
<evidence type="ECO:0000256" key="5">
    <source>
        <dbReference type="ARBA" id="ARBA00022695"/>
    </source>
</evidence>
<comment type="similarity">
    <text evidence="2 10">Belongs to the phage and mitochondrial RNA polymerase family.</text>
</comment>
<keyword evidence="6" id="KW-0809">Transit peptide</keyword>
<dbReference type="SUPFAM" id="SSF56672">
    <property type="entry name" value="DNA/RNA polymerases"/>
    <property type="match status" value="1"/>
</dbReference>
<dbReference type="GO" id="GO:0006390">
    <property type="term" value="P:mitochondrial transcription"/>
    <property type="evidence" value="ECO:0007669"/>
    <property type="project" value="TreeGrafter"/>
</dbReference>
<dbReference type="FunFam" id="1.10.287.260:FF:000001">
    <property type="entry name" value="DNA-directed RNA polymerase"/>
    <property type="match status" value="1"/>
</dbReference>
<dbReference type="PROSITE" id="PS00489">
    <property type="entry name" value="RNA_POL_PHAGE_2"/>
    <property type="match status" value="1"/>
</dbReference>
<organism evidence="13 14">
    <name type="scientific">Adiantum capillus-veneris</name>
    <name type="common">Maidenhair fern</name>
    <dbReference type="NCBI Taxonomy" id="13818"/>
    <lineage>
        <taxon>Eukaryota</taxon>
        <taxon>Viridiplantae</taxon>
        <taxon>Streptophyta</taxon>
        <taxon>Embryophyta</taxon>
        <taxon>Tracheophyta</taxon>
        <taxon>Polypodiopsida</taxon>
        <taxon>Polypodiidae</taxon>
        <taxon>Polypodiales</taxon>
        <taxon>Pteridineae</taxon>
        <taxon>Pteridaceae</taxon>
        <taxon>Vittarioideae</taxon>
        <taxon>Adiantum</taxon>
    </lineage>
</organism>
<comment type="subcellular location">
    <subcellularLocation>
        <location evidence="1">Mitochondrion</location>
    </subcellularLocation>
</comment>
<dbReference type="AlphaFoldDB" id="A0A9D4V6L5"/>
<dbReference type="OrthoDB" id="276422at2759"/>
<evidence type="ECO:0000313" key="14">
    <source>
        <dbReference type="Proteomes" id="UP000886520"/>
    </source>
</evidence>
<dbReference type="InterPro" id="IPR043502">
    <property type="entry name" value="DNA/RNA_pol_sf"/>
</dbReference>
<reference evidence="13 14" key="1">
    <citation type="submission" date="2021-01" db="EMBL/GenBank/DDBJ databases">
        <title>Adiantum capillus-veneris genome.</title>
        <authorList>
            <person name="Fang Y."/>
            <person name="Liao Q."/>
        </authorList>
    </citation>
    <scope>NUCLEOTIDE SEQUENCE [LARGE SCALE GENOMIC DNA]</scope>
    <source>
        <strain evidence="13">H3</strain>
        <tissue evidence="13">Leaf</tissue>
    </source>
</reference>
<dbReference type="GO" id="GO:0003899">
    <property type="term" value="F:DNA-directed RNA polymerase activity"/>
    <property type="evidence" value="ECO:0007669"/>
    <property type="project" value="UniProtKB-EC"/>
</dbReference>
<dbReference type="EMBL" id="JABFUD020000005">
    <property type="protein sequence ID" value="KAI5079887.1"/>
    <property type="molecule type" value="Genomic_DNA"/>
</dbReference>
<dbReference type="Gene3D" id="1.10.287.260">
    <property type="match status" value="1"/>
</dbReference>
<dbReference type="PANTHER" id="PTHR10102">
    <property type="entry name" value="DNA-DIRECTED RNA POLYMERASE, MITOCHONDRIAL"/>
    <property type="match status" value="1"/>
</dbReference>
<evidence type="ECO:0000256" key="7">
    <source>
        <dbReference type="ARBA" id="ARBA00023128"/>
    </source>
</evidence>
<feature type="compositionally biased region" description="Polar residues" evidence="11">
    <location>
        <begin position="280"/>
        <end position="295"/>
    </location>
</feature>
<keyword evidence="7" id="KW-0496">Mitochondrion</keyword>
<dbReference type="EC" id="2.7.7.6" evidence="10"/>
<evidence type="ECO:0000259" key="12">
    <source>
        <dbReference type="SMART" id="SM01311"/>
    </source>
</evidence>
<comment type="catalytic activity">
    <reaction evidence="9 10">
        <text>RNA(n) + a ribonucleoside 5'-triphosphate = RNA(n+1) + diphosphate</text>
        <dbReference type="Rhea" id="RHEA:21248"/>
        <dbReference type="Rhea" id="RHEA-COMP:14527"/>
        <dbReference type="Rhea" id="RHEA-COMP:17342"/>
        <dbReference type="ChEBI" id="CHEBI:33019"/>
        <dbReference type="ChEBI" id="CHEBI:61557"/>
        <dbReference type="ChEBI" id="CHEBI:140395"/>
        <dbReference type="EC" id="2.7.7.6"/>
    </reaction>
</comment>
<dbReference type="Proteomes" id="UP000886520">
    <property type="component" value="Chromosome 5"/>
</dbReference>
<keyword evidence="3 10" id="KW-0240">DNA-directed RNA polymerase</keyword>
<dbReference type="GO" id="GO:0034245">
    <property type="term" value="C:mitochondrial DNA-directed RNA polymerase complex"/>
    <property type="evidence" value="ECO:0007669"/>
    <property type="project" value="TreeGrafter"/>
</dbReference>
<gene>
    <name evidence="13" type="ORF">GOP47_0005366</name>
</gene>
<dbReference type="Pfam" id="PF14700">
    <property type="entry name" value="RPOL_N"/>
    <property type="match status" value="1"/>
</dbReference>
<dbReference type="InterPro" id="IPR002092">
    <property type="entry name" value="DNA-dir_Rpol_phage-type"/>
</dbReference>
<keyword evidence="14" id="KW-1185">Reference proteome</keyword>
<name>A0A9D4V6L5_ADICA</name>
<feature type="region of interest" description="Disordered" evidence="11">
    <location>
        <begin position="276"/>
        <end position="297"/>
    </location>
</feature>
<proteinExistence type="inferred from homology"/>
<dbReference type="Gene3D" id="1.10.287.280">
    <property type="match status" value="1"/>
</dbReference>
<keyword evidence="4 10" id="KW-0808">Transferase</keyword>
<dbReference type="PANTHER" id="PTHR10102:SF0">
    <property type="entry name" value="DNA-DIRECTED RNA POLYMERASE, MITOCHONDRIAL"/>
    <property type="match status" value="1"/>
</dbReference>
<keyword evidence="5 10" id="KW-0548">Nucleotidyltransferase</keyword>
<dbReference type="PROSITE" id="PS00900">
    <property type="entry name" value="RNA_POL_PHAGE_1"/>
    <property type="match status" value="1"/>
</dbReference>
<evidence type="ECO:0000256" key="9">
    <source>
        <dbReference type="ARBA" id="ARBA00048552"/>
    </source>
</evidence>
<dbReference type="FunFam" id="1.10.150.20:FF:000041">
    <property type="entry name" value="DNA-directed RNA polymerase"/>
    <property type="match status" value="1"/>
</dbReference>
<evidence type="ECO:0000256" key="3">
    <source>
        <dbReference type="ARBA" id="ARBA00022478"/>
    </source>
</evidence>
<accession>A0A9D4V6L5</accession>
<dbReference type="InterPro" id="IPR024075">
    <property type="entry name" value="DNA-dir_RNA_pol_helix_hairp_sf"/>
</dbReference>
<evidence type="ECO:0000256" key="2">
    <source>
        <dbReference type="ARBA" id="ARBA00009493"/>
    </source>
</evidence>
<dbReference type="FunFam" id="1.10.287.280:FF:000001">
    <property type="entry name" value="DNA-directed RNA polymerase"/>
    <property type="match status" value="1"/>
</dbReference>
<keyword evidence="8 10" id="KW-0804">Transcription</keyword>
<dbReference type="SMART" id="SM01311">
    <property type="entry name" value="RPOL_N"/>
    <property type="match status" value="1"/>
</dbReference>
<evidence type="ECO:0000313" key="13">
    <source>
        <dbReference type="EMBL" id="KAI5079887.1"/>
    </source>
</evidence>
<dbReference type="GO" id="GO:0003677">
    <property type="term" value="F:DNA binding"/>
    <property type="evidence" value="ECO:0007669"/>
    <property type="project" value="InterPro"/>
</dbReference>
<comment type="function">
    <text evidence="10">DNA-dependent RNA polymerase catalyzes the transcription of DNA into RNA using the four ribonucleoside triphosphates as substrates.</text>
</comment>
<evidence type="ECO:0000256" key="4">
    <source>
        <dbReference type="ARBA" id="ARBA00022679"/>
    </source>
</evidence>
<dbReference type="Pfam" id="PF00940">
    <property type="entry name" value="RNA_pol"/>
    <property type="match status" value="1"/>
</dbReference>